<keyword evidence="1" id="KW-0732">Signal</keyword>
<dbReference type="Pfam" id="PF13517">
    <property type="entry name" value="FG-GAP_3"/>
    <property type="match status" value="1"/>
</dbReference>
<name>A0ABS6IFC7_9MICC</name>
<dbReference type="InterPro" id="IPR051200">
    <property type="entry name" value="Host-pathogen_enzymatic-act"/>
</dbReference>
<dbReference type="PANTHER" id="PTHR47197:SF3">
    <property type="entry name" value="DIHYDRO-HEME D1 DEHYDROGENASE"/>
    <property type="match status" value="1"/>
</dbReference>
<dbReference type="EMBL" id="JAHOPC010000025">
    <property type="protein sequence ID" value="MBU8869122.1"/>
    <property type="molecule type" value="Genomic_DNA"/>
</dbReference>
<dbReference type="Proteomes" id="UP000824166">
    <property type="component" value="Unassembled WGS sequence"/>
</dbReference>
<accession>A0ABS6IFC7</accession>
<feature type="chain" id="PRO_5047212761" evidence="1">
    <location>
        <begin position="33"/>
        <end position="659"/>
    </location>
</feature>
<evidence type="ECO:0000256" key="1">
    <source>
        <dbReference type="SAM" id="SignalP"/>
    </source>
</evidence>
<dbReference type="InterPro" id="IPR011964">
    <property type="entry name" value="YVTN_b-propeller_repeat"/>
</dbReference>
<reference evidence="2 3" key="1">
    <citation type="submission" date="2021-06" db="EMBL/GenBank/DDBJ databases">
        <authorList>
            <person name="Jeong J.W."/>
        </authorList>
    </citation>
    <scope>NUCLEOTIDE SEQUENCE [LARGE SCALE GENOMIC DNA]</scope>
    <source>
        <strain evidence="2 3">MMS21-TAE1-1</strain>
    </source>
</reference>
<comment type="caution">
    <text evidence="2">The sequence shown here is derived from an EMBL/GenBank/DDBJ whole genome shotgun (WGS) entry which is preliminary data.</text>
</comment>
<evidence type="ECO:0000313" key="3">
    <source>
        <dbReference type="Proteomes" id="UP000824166"/>
    </source>
</evidence>
<sequence>MMFRTLTFTARAAVVALAAAFTLMASGLPAQANPLKPDAVAGATAPTISAPTITAPMATFGTPYRIEVPSPHFAEASPDGRKLFTVSASGAFASIDVATSTVTASIDVRDVTAMKVSPDGGKVYLATSEFQEHFLTVVDTAAITVVDIPVSGPVFSLAFTPDASSVYAAVYGTPADTGSTPGSVAVIDVAAASVVSSIPVGREPTQILVTPDGAKVFALNLLDQSLSAIETSTNTVTSTIPLGGTSTGGSMSPDGSKLYYPKLEGGIAIAGVATDTVIGEVMTESVATAPSFTPDGSRAFVVDQSPNDNYVAEVDLQGNSLTRVSLGEGPVMNMGHLTVQVSPDGARLYVLGHDINVLSLPTLKPAGVILLEDGLLPRQLVMLPDGSMGYVVPGNQGDYVMAVSTADPENVWKDYNSDGATDVLARDSAGGLWLYPGNGNSGWLPRSQVGSGWNIMNLLMASGDFDGDRKPDVLARDEAGDLWLYPGDGNSGWLPRSKVGVGWNAMTAVVAPGDFDDDGKADVLARDSSGDLWLYPGNGSGDWLPRSKVGTGWNVMTAIMGPGNLRNPGRDILARDTWGTLFLYEPDGSGGWFPPLLVGIEWNVMSAIVTPGDFDSDDVPDILARDASGTLWLYPGQGFGGYSPRVQVGVGWNVMTAII</sequence>
<dbReference type="NCBIfam" id="TIGR02276">
    <property type="entry name" value="beta_rpt_yvtn"/>
    <property type="match status" value="1"/>
</dbReference>
<dbReference type="RefSeq" id="WP_216927508.1">
    <property type="nucleotide sequence ID" value="NZ_JAHOPC010000025.1"/>
</dbReference>
<keyword evidence="3" id="KW-1185">Reference proteome</keyword>
<evidence type="ECO:0000313" key="2">
    <source>
        <dbReference type="EMBL" id="MBU8869122.1"/>
    </source>
</evidence>
<dbReference type="InterPro" id="IPR013517">
    <property type="entry name" value="FG-GAP"/>
</dbReference>
<protein>
    <submittedName>
        <fullName evidence="2">VCBS repeat-containing protein</fullName>
    </submittedName>
</protein>
<organism evidence="2 3">
    <name type="scientific">Paenarthrobacter aromaticivorans</name>
    <dbReference type="NCBI Taxonomy" id="2849150"/>
    <lineage>
        <taxon>Bacteria</taxon>
        <taxon>Bacillati</taxon>
        <taxon>Actinomycetota</taxon>
        <taxon>Actinomycetes</taxon>
        <taxon>Micrococcales</taxon>
        <taxon>Micrococcaceae</taxon>
        <taxon>Paenarthrobacter</taxon>
    </lineage>
</organism>
<dbReference type="PANTHER" id="PTHR47197">
    <property type="entry name" value="PROTEIN NIRF"/>
    <property type="match status" value="1"/>
</dbReference>
<gene>
    <name evidence="2" type="ORF">KSW38_22765</name>
</gene>
<feature type="signal peptide" evidence="1">
    <location>
        <begin position="1"/>
        <end position="32"/>
    </location>
</feature>
<proteinExistence type="predicted"/>